<accession>A0ABN9BMX4</accession>
<comment type="caution">
    <text evidence="2">The sequence shown here is derived from an EMBL/GenBank/DDBJ whole genome shotgun (WGS) entry which is preliminary data.</text>
</comment>
<keyword evidence="3" id="KW-1185">Reference proteome</keyword>
<organism evidence="2 3">
    <name type="scientific">Staurois parvus</name>
    <dbReference type="NCBI Taxonomy" id="386267"/>
    <lineage>
        <taxon>Eukaryota</taxon>
        <taxon>Metazoa</taxon>
        <taxon>Chordata</taxon>
        <taxon>Craniata</taxon>
        <taxon>Vertebrata</taxon>
        <taxon>Euteleostomi</taxon>
        <taxon>Amphibia</taxon>
        <taxon>Batrachia</taxon>
        <taxon>Anura</taxon>
        <taxon>Neobatrachia</taxon>
        <taxon>Ranoidea</taxon>
        <taxon>Ranidae</taxon>
        <taxon>Staurois</taxon>
    </lineage>
</organism>
<feature type="region of interest" description="Disordered" evidence="1">
    <location>
        <begin position="1"/>
        <end position="30"/>
    </location>
</feature>
<name>A0ABN9BMX4_9NEOB</name>
<gene>
    <name evidence="2" type="ORF">SPARVUS_LOCUS3268544</name>
</gene>
<evidence type="ECO:0000256" key="1">
    <source>
        <dbReference type="SAM" id="MobiDB-lite"/>
    </source>
</evidence>
<dbReference type="Proteomes" id="UP001162483">
    <property type="component" value="Unassembled WGS sequence"/>
</dbReference>
<sequence length="73" mass="8425">MAECGDGDSSTWEAVRDPWRHSGPGQQLMSRRYRGPMTDLRAWQQQWEARNLPATLWTNWNPPASVRRPESGT</sequence>
<feature type="non-terminal residue" evidence="2">
    <location>
        <position position="73"/>
    </location>
</feature>
<evidence type="ECO:0000313" key="2">
    <source>
        <dbReference type="EMBL" id="CAI9549012.1"/>
    </source>
</evidence>
<reference evidence="2" key="1">
    <citation type="submission" date="2023-05" db="EMBL/GenBank/DDBJ databases">
        <authorList>
            <person name="Stuckert A."/>
        </authorList>
    </citation>
    <scope>NUCLEOTIDE SEQUENCE</scope>
</reference>
<dbReference type="EMBL" id="CATNWA010004943">
    <property type="protein sequence ID" value="CAI9549012.1"/>
    <property type="molecule type" value="Genomic_DNA"/>
</dbReference>
<evidence type="ECO:0000313" key="3">
    <source>
        <dbReference type="Proteomes" id="UP001162483"/>
    </source>
</evidence>
<protein>
    <submittedName>
        <fullName evidence="2">Uncharacterized protein</fullName>
    </submittedName>
</protein>
<proteinExistence type="predicted"/>